<dbReference type="Gene3D" id="3.30.70.330">
    <property type="match status" value="1"/>
</dbReference>
<dbReference type="Pfam" id="PF00076">
    <property type="entry name" value="RRM_1"/>
    <property type="match status" value="1"/>
</dbReference>
<evidence type="ECO:0000313" key="4">
    <source>
        <dbReference type="EMBL" id="KAL0403889.1"/>
    </source>
</evidence>
<accession>A0AAW2TGW5</accession>
<dbReference type="EMBL" id="JACGWJ010000008">
    <property type="protein sequence ID" value="KAL0403889.1"/>
    <property type="molecule type" value="Genomic_DNA"/>
</dbReference>
<keyword evidence="1 2" id="KW-0694">RNA-binding</keyword>
<dbReference type="PANTHER" id="PTHR10501">
    <property type="entry name" value="U1 SMALL NUCLEAR RIBONUCLEOPROTEIN A/U2 SMALL NUCLEAR RIBONUCLEOPROTEIN B"/>
    <property type="match status" value="1"/>
</dbReference>
<dbReference type="InterPro" id="IPR012677">
    <property type="entry name" value="Nucleotide-bd_a/b_plait_sf"/>
</dbReference>
<feature type="domain" description="RRM" evidence="3">
    <location>
        <begin position="96"/>
        <end position="182"/>
    </location>
</feature>
<dbReference type="GO" id="GO:0003723">
    <property type="term" value="F:RNA binding"/>
    <property type="evidence" value="ECO:0007669"/>
    <property type="project" value="UniProtKB-UniRule"/>
</dbReference>
<evidence type="ECO:0000256" key="1">
    <source>
        <dbReference type="ARBA" id="ARBA00022884"/>
    </source>
</evidence>
<dbReference type="InterPro" id="IPR035979">
    <property type="entry name" value="RBD_domain_sf"/>
</dbReference>
<sequence length="306" mass="34876">MSNYRGDYQGQGRPYRDMIPQMPTDGFMSGYHAHHDGRGHSVHMQHGSGYYSRENYWDRNDARAPYDHYLPSRSSFAPTRTGGGRPHIPLPPNACSTLYVEGLPADSTRREVAHIFRPFLGYMGLRLVSREPRQPGGQPIILCFVDFLTSGHAARAMDVLQGYQVDLDDSQSGYLRLEFSRFPEGRRPGKRLPLKSESVEEERNQEALNFFAPFNYAFRVSQIRNQNINKSGLNLTAGSALHDGHGMRFSYASITGNRSVKNDWDSASYIEEGQSVSSYLRETRQSVVRLHFYCLSYGYAFFEFLL</sequence>
<reference evidence="4" key="1">
    <citation type="submission" date="2020-06" db="EMBL/GenBank/DDBJ databases">
        <authorList>
            <person name="Li T."/>
            <person name="Hu X."/>
            <person name="Zhang T."/>
            <person name="Song X."/>
            <person name="Zhang H."/>
            <person name="Dai N."/>
            <person name="Sheng W."/>
            <person name="Hou X."/>
            <person name="Wei L."/>
        </authorList>
    </citation>
    <scope>NUCLEOTIDE SEQUENCE</scope>
    <source>
        <strain evidence="4">G02</strain>
        <tissue evidence="4">Leaf</tissue>
    </source>
</reference>
<evidence type="ECO:0000259" key="3">
    <source>
        <dbReference type="PROSITE" id="PS50102"/>
    </source>
</evidence>
<dbReference type="AlphaFoldDB" id="A0AAW2TGW5"/>
<dbReference type="SUPFAM" id="SSF54928">
    <property type="entry name" value="RNA-binding domain, RBD"/>
    <property type="match status" value="1"/>
</dbReference>
<protein>
    <submittedName>
        <fullName evidence="4">RNA-binding protein 2</fullName>
    </submittedName>
</protein>
<evidence type="ECO:0000256" key="2">
    <source>
        <dbReference type="PROSITE-ProRule" id="PRU00176"/>
    </source>
</evidence>
<proteinExistence type="predicted"/>
<name>A0AAW2TGW5_SESRA</name>
<reference evidence="4" key="2">
    <citation type="journal article" date="2024" name="Plant">
        <title>Genomic evolution and insights into agronomic trait innovations of Sesamum species.</title>
        <authorList>
            <person name="Miao H."/>
            <person name="Wang L."/>
            <person name="Qu L."/>
            <person name="Liu H."/>
            <person name="Sun Y."/>
            <person name="Le M."/>
            <person name="Wang Q."/>
            <person name="Wei S."/>
            <person name="Zheng Y."/>
            <person name="Lin W."/>
            <person name="Duan Y."/>
            <person name="Cao H."/>
            <person name="Xiong S."/>
            <person name="Wang X."/>
            <person name="Wei L."/>
            <person name="Li C."/>
            <person name="Ma Q."/>
            <person name="Ju M."/>
            <person name="Zhao R."/>
            <person name="Li G."/>
            <person name="Mu C."/>
            <person name="Tian Q."/>
            <person name="Mei H."/>
            <person name="Zhang T."/>
            <person name="Gao T."/>
            <person name="Zhang H."/>
        </authorList>
    </citation>
    <scope>NUCLEOTIDE SEQUENCE</scope>
    <source>
        <strain evidence="4">G02</strain>
    </source>
</reference>
<organism evidence="4">
    <name type="scientific">Sesamum radiatum</name>
    <name type="common">Black benniseed</name>
    <dbReference type="NCBI Taxonomy" id="300843"/>
    <lineage>
        <taxon>Eukaryota</taxon>
        <taxon>Viridiplantae</taxon>
        <taxon>Streptophyta</taxon>
        <taxon>Embryophyta</taxon>
        <taxon>Tracheophyta</taxon>
        <taxon>Spermatophyta</taxon>
        <taxon>Magnoliopsida</taxon>
        <taxon>eudicotyledons</taxon>
        <taxon>Gunneridae</taxon>
        <taxon>Pentapetalae</taxon>
        <taxon>asterids</taxon>
        <taxon>lamiids</taxon>
        <taxon>Lamiales</taxon>
        <taxon>Pedaliaceae</taxon>
        <taxon>Sesamum</taxon>
    </lineage>
</organism>
<comment type="caution">
    <text evidence="4">The sequence shown here is derived from an EMBL/GenBank/DDBJ whole genome shotgun (WGS) entry which is preliminary data.</text>
</comment>
<dbReference type="CDD" id="cd21618">
    <property type="entry name" value="RRM_AtNSRA_like"/>
    <property type="match status" value="1"/>
</dbReference>
<gene>
    <name evidence="4" type="ORF">Sradi_2029700</name>
</gene>
<dbReference type="PROSITE" id="PS50102">
    <property type="entry name" value="RRM"/>
    <property type="match status" value="1"/>
</dbReference>
<dbReference type="InterPro" id="IPR000504">
    <property type="entry name" value="RRM_dom"/>
</dbReference>